<feature type="region of interest" description="Disordered" evidence="2">
    <location>
        <begin position="328"/>
        <end position="382"/>
    </location>
</feature>
<dbReference type="Pfam" id="PF13532">
    <property type="entry name" value="2OG-FeII_Oxy_2"/>
    <property type="match status" value="1"/>
</dbReference>
<dbReference type="EMBL" id="VIFY01000103">
    <property type="protein sequence ID" value="TQB70572.1"/>
    <property type="molecule type" value="Genomic_DNA"/>
</dbReference>
<comment type="caution">
    <text evidence="4">The sequence shown here is derived from an EMBL/GenBank/DDBJ whole genome shotgun (WGS) entry which is preliminary data.</text>
</comment>
<dbReference type="PANTHER" id="PTHR31212">
    <property type="entry name" value="ALPHA-KETOGLUTARATE-DEPENDENT DIOXYGENASE ALKB HOMOLOG 3"/>
    <property type="match status" value="1"/>
</dbReference>
<dbReference type="SUPFAM" id="SSF47616">
    <property type="entry name" value="GST C-terminal domain-like"/>
    <property type="match status" value="1"/>
</dbReference>
<dbReference type="SUPFAM" id="SSF52499">
    <property type="entry name" value="Isochorismatase-like hydrolases"/>
    <property type="match status" value="1"/>
</dbReference>
<evidence type="ECO:0000256" key="1">
    <source>
        <dbReference type="ARBA" id="ARBA00006336"/>
    </source>
</evidence>
<dbReference type="InterPro" id="IPR037151">
    <property type="entry name" value="AlkB-like_sf"/>
</dbReference>
<dbReference type="PANTHER" id="PTHR31212:SF5">
    <property type="entry name" value="ISOCHORISMATASE FAMILY PROTEIN FAMILY (AFU_ORTHOLOGUE AFUA_3G14500)"/>
    <property type="match status" value="1"/>
</dbReference>
<dbReference type="InterPro" id="IPR032854">
    <property type="entry name" value="ALKBH3"/>
</dbReference>
<evidence type="ECO:0000256" key="2">
    <source>
        <dbReference type="SAM" id="MobiDB-lite"/>
    </source>
</evidence>
<dbReference type="InterPro" id="IPR005123">
    <property type="entry name" value="Oxoglu/Fe-dep_dioxygenase_dom"/>
</dbReference>
<feature type="compositionally biased region" description="Basic and acidic residues" evidence="2">
    <location>
        <begin position="282"/>
        <end position="297"/>
    </location>
</feature>
<dbReference type="Pfam" id="PF13410">
    <property type="entry name" value="GST_C_2"/>
    <property type="match status" value="1"/>
</dbReference>
<evidence type="ECO:0000259" key="3">
    <source>
        <dbReference type="PROSITE" id="PS51471"/>
    </source>
</evidence>
<dbReference type="InterPro" id="IPR036380">
    <property type="entry name" value="Isochorismatase-like_sf"/>
</dbReference>
<evidence type="ECO:0000313" key="5">
    <source>
        <dbReference type="Proteomes" id="UP000319663"/>
    </source>
</evidence>
<dbReference type="GO" id="GO:0006307">
    <property type="term" value="P:DNA alkylation repair"/>
    <property type="evidence" value="ECO:0007669"/>
    <property type="project" value="InterPro"/>
</dbReference>
<dbReference type="InterPro" id="IPR036282">
    <property type="entry name" value="Glutathione-S-Trfase_C_sf"/>
</dbReference>
<dbReference type="STRING" id="5098.A0A507QUB6"/>
<protein>
    <recommendedName>
        <fullName evidence="3">Fe2OG dioxygenase domain-containing protein</fullName>
    </recommendedName>
</protein>
<feature type="region of interest" description="Disordered" evidence="2">
    <location>
        <begin position="273"/>
        <end position="313"/>
    </location>
</feature>
<dbReference type="Gene3D" id="3.40.50.850">
    <property type="entry name" value="Isochorismatase-like"/>
    <property type="match status" value="1"/>
</dbReference>
<comment type="similarity">
    <text evidence="1">Belongs to the isochorismatase family.</text>
</comment>
<sequence>MMNLFPSVNLPRIQTRKALLLLDFQNDFVRPSGALPVSNATDFLDNLPELAKAFRHVGDVVWVRSHYEEPRLLWDPDSHADRIVLTSRLEDDGKKHGHEDHHDSTNDEEAFLTIQPPRCCLPKTSGHQFPAPILAAIDTDGGDTVLEKSNYSAFQSEGLVLTFRTRFVTQLYLCGSLSNVSVYATALDAARHGFSVTLIEDCLGFRSFGRHEEAMRRMADILGASGITTDELYEELDWQETDAIASRHTPEPTRSITAAGIEGVLDELDVQANPSPRQTKFAAREEQPELSPEDRQPGKFNIDVGTMSDEDSSLPRLLEPFHARYGSYYNGPRKSIESSIGGRGAHRLRQSSRLESRTESASRTNRRSRRRTPETYLGPGTAIGERDSRIIHDLDLPPDAFEKIRGEVAWQKMYHLSGQVPRLVAVQGQCKPDASIPIYRHPVDEASPLLPFTPTVDQIRVIVERILRHPLNHVLIQLYRDGQDHITEHSDKTLDIVRDSSICNVSLGAQRVMVLRTKASARESSPDEKGSGRQTQRVLLPHESLFILGQKTNMRWLHGIRPDKRPDSAKSAEERAYGGTRISLTFRHIGTFTDPVAGTIWGQGAVAKSREEAGKVIHGDPTEAERLIRAFGQENRATEFDWDAVYGGGFNVINFVTATSARLVPSGDPVADMRVRLCLEEAGQRHKVTKPDSSESSVAGQPQYFDPEGTEVIGDVNILTHIAEHPPTRAGVEPLPEGSRLSQIEELLRSWRDYRNAGRQGEFGALDRWEQALAQDSRHYLNGTAFGVDDCSLWPVLREIEQKTGVISTSQYPSLHRYYNRIGNRGCVKAVLEEMGQS</sequence>
<dbReference type="OrthoDB" id="445341at2759"/>
<dbReference type="PROSITE" id="PS51471">
    <property type="entry name" value="FE2OG_OXY"/>
    <property type="match status" value="1"/>
</dbReference>
<dbReference type="Gene3D" id="2.60.120.590">
    <property type="entry name" value="Alpha-ketoglutarate-dependent dioxygenase AlkB-like"/>
    <property type="match status" value="1"/>
</dbReference>
<dbReference type="SUPFAM" id="SSF51197">
    <property type="entry name" value="Clavaminate synthase-like"/>
    <property type="match status" value="1"/>
</dbReference>
<dbReference type="Proteomes" id="UP000319663">
    <property type="component" value="Unassembled WGS sequence"/>
</dbReference>
<dbReference type="Pfam" id="PF00857">
    <property type="entry name" value="Isochorismatase"/>
    <property type="match status" value="1"/>
</dbReference>
<evidence type="ECO:0000313" key="4">
    <source>
        <dbReference type="EMBL" id="TQB70572.1"/>
    </source>
</evidence>
<keyword evidence="5" id="KW-1185">Reference proteome</keyword>
<dbReference type="CDD" id="cd00431">
    <property type="entry name" value="cysteine_hydrolases"/>
    <property type="match status" value="1"/>
</dbReference>
<dbReference type="Gene3D" id="1.20.1050.10">
    <property type="match status" value="1"/>
</dbReference>
<dbReference type="GO" id="GO:0051213">
    <property type="term" value="F:dioxygenase activity"/>
    <property type="evidence" value="ECO:0007669"/>
    <property type="project" value="InterPro"/>
</dbReference>
<proteinExistence type="inferred from homology"/>
<organism evidence="4 5">
    <name type="scientific">Monascus purpureus</name>
    <name type="common">Red mold</name>
    <name type="synonym">Monascus anka</name>
    <dbReference type="NCBI Taxonomy" id="5098"/>
    <lineage>
        <taxon>Eukaryota</taxon>
        <taxon>Fungi</taxon>
        <taxon>Dikarya</taxon>
        <taxon>Ascomycota</taxon>
        <taxon>Pezizomycotina</taxon>
        <taxon>Eurotiomycetes</taxon>
        <taxon>Eurotiomycetidae</taxon>
        <taxon>Eurotiales</taxon>
        <taxon>Aspergillaceae</taxon>
        <taxon>Monascus</taxon>
    </lineage>
</organism>
<dbReference type="AlphaFoldDB" id="A0A507QUB6"/>
<dbReference type="InterPro" id="IPR027450">
    <property type="entry name" value="AlkB-like"/>
</dbReference>
<feature type="domain" description="Fe2OG dioxygenase" evidence="3">
    <location>
        <begin position="470"/>
        <end position="590"/>
    </location>
</feature>
<accession>A0A507QUB6</accession>
<name>A0A507QUB6_MONPU</name>
<gene>
    <name evidence="4" type="ORF">MPDQ_000342</name>
</gene>
<feature type="region of interest" description="Disordered" evidence="2">
    <location>
        <begin position="686"/>
        <end position="706"/>
    </location>
</feature>
<dbReference type="InterPro" id="IPR000868">
    <property type="entry name" value="Isochorismatase-like_dom"/>
</dbReference>
<reference evidence="4 5" key="1">
    <citation type="submission" date="2019-06" db="EMBL/GenBank/DDBJ databases">
        <title>Wine fermentation using esterase from Monascus purpureus.</title>
        <authorList>
            <person name="Geng C."/>
            <person name="Zhang Y."/>
        </authorList>
    </citation>
    <scope>NUCLEOTIDE SEQUENCE [LARGE SCALE GENOMIC DNA]</scope>
    <source>
        <strain evidence="4">HQ1</strain>
    </source>
</reference>